<dbReference type="Proteomes" id="UP001549691">
    <property type="component" value="Unassembled WGS sequence"/>
</dbReference>
<organism evidence="1 2">
    <name type="scientific">Uliginosibacterium flavum</name>
    <dbReference type="NCBI Taxonomy" id="1396831"/>
    <lineage>
        <taxon>Bacteria</taxon>
        <taxon>Pseudomonadati</taxon>
        <taxon>Pseudomonadota</taxon>
        <taxon>Betaproteobacteria</taxon>
        <taxon>Rhodocyclales</taxon>
        <taxon>Zoogloeaceae</taxon>
        <taxon>Uliginosibacterium</taxon>
    </lineage>
</organism>
<proteinExistence type="predicted"/>
<dbReference type="EMBL" id="JBEWZI010000004">
    <property type="protein sequence ID" value="MET7013569.1"/>
    <property type="molecule type" value="Genomic_DNA"/>
</dbReference>
<reference evidence="1 2" key="1">
    <citation type="submission" date="2024-07" db="EMBL/GenBank/DDBJ databases">
        <title>Uliginosibacterium flavum JJ3220;KACC:17644.</title>
        <authorList>
            <person name="Kim M.K."/>
        </authorList>
    </citation>
    <scope>NUCLEOTIDE SEQUENCE [LARGE SCALE GENOMIC DNA]</scope>
    <source>
        <strain evidence="1 2">KACC:17644</strain>
    </source>
</reference>
<keyword evidence="2" id="KW-1185">Reference proteome</keyword>
<dbReference type="RefSeq" id="WP_354600033.1">
    <property type="nucleotide sequence ID" value="NZ_JBEWZI010000004.1"/>
</dbReference>
<evidence type="ECO:0000313" key="1">
    <source>
        <dbReference type="EMBL" id="MET7013569.1"/>
    </source>
</evidence>
<protein>
    <submittedName>
        <fullName evidence="1">Uncharacterized protein</fullName>
    </submittedName>
</protein>
<name>A0ABV2TI36_9RHOO</name>
<comment type="caution">
    <text evidence="1">The sequence shown here is derived from an EMBL/GenBank/DDBJ whole genome shotgun (WGS) entry which is preliminary data.</text>
</comment>
<evidence type="ECO:0000313" key="2">
    <source>
        <dbReference type="Proteomes" id="UP001549691"/>
    </source>
</evidence>
<gene>
    <name evidence="1" type="ORF">ABXR19_05165</name>
</gene>
<accession>A0ABV2TI36</accession>
<sequence>MISASEYKRITTAPDAFSFLQLQATRRILESVQSPLAGVIDSFCLDHVEIPALHPGDLDKLFYRVSASQQQASEIVQALLELEADAVSPEGDTTNLASQLAALVDKWSRYENHVSNK</sequence>